<dbReference type="Pfam" id="PF00916">
    <property type="entry name" value="Sulfate_transp"/>
    <property type="match status" value="1"/>
</dbReference>
<feature type="transmembrane region" description="Helical" evidence="5">
    <location>
        <begin position="78"/>
        <end position="97"/>
    </location>
</feature>
<keyword evidence="2 5" id="KW-0812">Transmembrane</keyword>
<organism evidence="7 8">
    <name type="scientific">Paraburkholderia kururiensis</name>
    <dbReference type="NCBI Taxonomy" id="984307"/>
    <lineage>
        <taxon>Bacteria</taxon>
        <taxon>Pseudomonadati</taxon>
        <taxon>Pseudomonadota</taxon>
        <taxon>Betaproteobacteria</taxon>
        <taxon>Burkholderiales</taxon>
        <taxon>Burkholderiaceae</taxon>
        <taxon>Paraburkholderia</taxon>
    </lineage>
</organism>
<keyword evidence="3 5" id="KW-1133">Transmembrane helix</keyword>
<feature type="transmembrane region" description="Helical" evidence="5">
    <location>
        <begin position="39"/>
        <end position="58"/>
    </location>
</feature>
<keyword evidence="8" id="KW-1185">Reference proteome</keyword>
<evidence type="ECO:0000256" key="3">
    <source>
        <dbReference type="ARBA" id="ARBA00022989"/>
    </source>
</evidence>
<evidence type="ECO:0000313" key="8">
    <source>
        <dbReference type="Proteomes" id="UP001325479"/>
    </source>
</evidence>
<keyword evidence="4 5" id="KW-0472">Membrane</keyword>
<feature type="transmembrane region" description="Helical" evidence="5">
    <location>
        <begin position="261"/>
        <end position="283"/>
    </location>
</feature>
<gene>
    <name evidence="7" type="ORF">U0042_24250</name>
</gene>
<accession>A0ABZ0WIJ0</accession>
<name>A0ABZ0WIJ0_9BURK</name>
<protein>
    <submittedName>
        <fullName evidence="7">SulP family inorganic anion transporter</fullName>
    </submittedName>
</protein>
<dbReference type="RefSeq" id="WP_114813506.1">
    <property type="nucleotide sequence ID" value="NZ_CP139965.1"/>
</dbReference>
<feature type="transmembrane region" description="Helical" evidence="5">
    <location>
        <begin position="193"/>
        <end position="214"/>
    </location>
</feature>
<proteinExistence type="predicted"/>
<feature type="transmembrane region" description="Helical" evidence="5">
    <location>
        <begin position="151"/>
        <end position="181"/>
    </location>
</feature>
<dbReference type="PANTHER" id="PTHR11814">
    <property type="entry name" value="SULFATE TRANSPORTER"/>
    <property type="match status" value="1"/>
</dbReference>
<sequence>MTSKDYLSSLPRDLAAGTVVFLVALPLCLGIAKASGAEPFAGLVSGIVGGLVVAALSGSRLSVSGPAAGLVVIVLDGIARLGSFSAFLVAVLLSGVIQFAFGMLKAGRLAAYVPSPVIKGMLAAIGLLLVIKQLPLAFGLASGTGGDAASAVAQAGAIATPFGSISPMACAVAVLSLALLAGWETRALRRFKLVRLVPAPLAVVVLGIAATLAAEALGPSFALPVEHRVALPELASFAALGNALSFIDFGPGFARLADPDVWIVAITLAVVASLESLLSLEAVEQIDPQRRPAPPDRELKAQGIGNLVAGAIGGLPITSVIVRSSANVHAGAQSRLSAIFHGVLLLVSLFALTDVINLIPLACLAAILIFTGLKLAKPSLFVAMAKQGVAPFVPFVATVAGVLATDLLMGILLGVACSVALALWANLHRPIALAQHDDHFLLSFRKDVSFLGKVPLKQMLARIPDRATVIVDTTRADFIDHDVRELLDRFIEEAPGRAIAVEMRHATPVLPTATRGWSWNRGLAQQTGGR</sequence>
<dbReference type="Proteomes" id="UP001325479">
    <property type="component" value="Chromosome"/>
</dbReference>
<feature type="transmembrane region" description="Helical" evidence="5">
    <location>
        <begin position="334"/>
        <end position="352"/>
    </location>
</feature>
<feature type="domain" description="SLC26A/SulP transporter" evidence="6">
    <location>
        <begin position="12"/>
        <end position="386"/>
    </location>
</feature>
<evidence type="ECO:0000313" key="7">
    <source>
        <dbReference type="EMBL" id="WQD77148.1"/>
    </source>
</evidence>
<reference evidence="7 8" key="1">
    <citation type="submission" date="2023-12" db="EMBL/GenBank/DDBJ databases">
        <title>Genome sequencing and assembly of bacterial species from a model synthetic community.</title>
        <authorList>
            <person name="Hogle S.L."/>
        </authorList>
    </citation>
    <scope>NUCLEOTIDE SEQUENCE [LARGE SCALE GENOMIC DNA]</scope>
    <source>
        <strain evidence="7 8">HAMBI 2494</strain>
    </source>
</reference>
<evidence type="ECO:0000256" key="2">
    <source>
        <dbReference type="ARBA" id="ARBA00022692"/>
    </source>
</evidence>
<evidence type="ECO:0000256" key="4">
    <source>
        <dbReference type="ARBA" id="ARBA00023136"/>
    </source>
</evidence>
<comment type="subcellular location">
    <subcellularLocation>
        <location evidence="1">Membrane</location>
        <topology evidence="1">Multi-pass membrane protein</topology>
    </subcellularLocation>
</comment>
<feature type="transmembrane region" description="Helical" evidence="5">
    <location>
        <begin position="109"/>
        <end position="131"/>
    </location>
</feature>
<dbReference type="EMBL" id="CP139965">
    <property type="protein sequence ID" value="WQD77148.1"/>
    <property type="molecule type" value="Genomic_DNA"/>
</dbReference>
<dbReference type="InterPro" id="IPR001902">
    <property type="entry name" value="SLC26A/SulP_fam"/>
</dbReference>
<feature type="transmembrane region" description="Helical" evidence="5">
    <location>
        <begin position="410"/>
        <end position="427"/>
    </location>
</feature>
<feature type="transmembrane region" description="Helical" evidence="5">
    <location>
        <begin position="358"/>
        <end position="376"/>
    </location>
</feature>
<dbReference type="InterPro" id="IPR011547">
    <property type="entry name" value="SLC26A/SulP_dom"/>
</dbReference>
<feature type="transmembrane region" description="Helical" evidence="5">
    <location>
        <begin position="303"/>
        <end position="322"/>
    </location>
</feature>
<feature type="transmembrane region" description="Helical" evidence="5">
    <location>
        <begin position="14"/>
        <end position="32"/>
    </location>
</feature>
<evidence type="ECO:0000256" key="5">
    <source>
        <dbReference type="SAM" id="Phobius"/>
    </source>
</evidence>
<evidence type="ECO:0000256" key="1">
    <source>
        <dbReference type="ARBA" id="ARBA00004141"/>
    </source>
</evidence>
<evidence type="ECO:0000259" key="6">
    <source>
        <dbReference type="Pfam" id="PF00916"/>
    </source>
</evidence>